<dbReference type="SUPFAM" id="SSF52402">
    <property type="entry name" value="Adenine nucleotide alpha hydrolases-like"/>
    <property type="match status" value="1"/>
</dbReference>
<evidence type="ECO:0000313" key="3">
    <source>
        <dbReference type="EMBL" id="AMT92672.1"/>
    </source>
</evidence>
<dbReference type="InterPro" id="IPR014729">
    <property type="entry name" value="Rossmann-like_a/b/a_fold"/>
</dbReference>
<dbReference type="Pfam" id="PF00582">
    <property type="entry name" value="Usp"/>
    <property type="match status" value="1"/>
</dbReference>
<dbReference type="AlphaFoldDB" id="A0A144M4V4"/>
<dbReference type="EMBL" id="CP014869">
    <property type="protein sequence ID" value="AMT92672.1"/>
    <property type="molecule type" value="Genomic_DNA"/>
</dbReference>
<dbReference type="Proteomes" id="UP000075950">
    <property type="component" value="Chromosome"/>
</dbReference>
<proteinExistence type="inferred from homology"/>
<dbReference type="InterPro" id="IPR006015">
    <property type="entry name" value="Universal_stress_UspA"/>
</dbReference>
<dbReference type="Gene3D" id="3.40.50.620">
    <property type="entry name" value="HUPs"/>
    <property type="match status" value="1"/>
</dbReference>
<protein>
    <submittedName>
        <fullName evidence="3">Universal stress protein UspA</fullName>
    </submittedName>
</protein>
<evidence type="ECO:0000313" key="4">
    <source>
        <dbReference type="Proteomes" id="UP000075950"/>
    </source>
</evidence>
<dbReference type="KEGG" id="bly:A2T55_01720"/>
<dbReference type="RefSeq" id="WP_062860549.1">
    <property type="nucleotide sequence ID" value="NZ_CP014869.1"/>
</dbReference>
<feature type="domain" description="UspA" evidence="2">
    <location>
        <begin position="2"/>
        <end position="128"/>
    </location>
</feature>
<dbReference type="InterPro" id="IPR006016">
    <property type="entry name" value="UspA"/>
</dbReference>
<organism evidence="3 4">
    <name type="scientific">Brevibacterium linens</name>
    <dbReference type="NCBI Taxonomy" id="1703"/>
    <lineage>
        <taxon>Bacteria</taxon>
        <taxon>Bacillati</taxon>
        <taxon>Actinomycetota</taxon>
        <taxon>Actinomycetes</taxon>
        <taxon>Micrococcales</taxon>
        <taxon>Brevibacteriaceae</taxon>
        <taxon>Brevibacterium</taxon>
    </lineage>
</organism>
<evidence type="ECO:0000256" key="1">
    <source>
        <dbReference type="ARBA" id="ARBA00008791"/>
    </source>
</evidence>
<dbReference type="CDD" id="cd00293">
    <property type="entry name" value="USP-like"/>
    <property type="match status" value="1"/>
</dbReference>
<sequence length="131" mass="13892">MSILVGYVPSPTGEAAVDAAIKEANWRGVKLRIANSRKTGPLVEGTVADDADLEAVKSRAEEAGVDVEVFTLAHEDDVVDSLLEAADAWSVDLIVIGMRKRSQVGKFIMGSSAQRILLQADVPVMAVKVSS</sequence>
<name>A0A144M4V4_BRELN</name>
<gene>
    <name evidence="3" type="ORF">A2T55_01720</name>
</gene>
<evidence type="ECO:0000259" key="2">
    <source>
        <dbReference type="Pfam" id="PF00582"/>
    </source>
</evidence>
<dbReference type="PANTHER" id="PTHR46268">
    <property type="entry name" value="STRESS RESPONSE PROTEIN NHAX"/>
    <property type="match status" value="1"/>
</dbReference>
<accession>A0A144M4V4</accession>
<dbReference type="PRINTS" id="PR01438">
    <property type="entry name" value="UNVRSLSTRESS"/>
</dbReference>
<dbReference type="PANTHER" id="PTHR46268:SF6">
    <property type="entry name" value="UNIVERSAL STRESS PROTEIN UP12"/>
    <property type="match status" value="1"/>
</dbReference>
<comment type="similarity">
    <text evidence="1">Belongs to the universal stress protein A family.</text>
</comment>
<reference evidence="4" key="1">
    <citation type="submission" date="2016-03" db="EMBL/GenBank/DDBJ databases">
        <authorList>
            <person name="Ploux O."/>
        </authorList>
    </citation>
    <scope>NUCLEOTIDE SEQUENCE [LARGE SCALE GENOMIC DNA]</scope>
    <source>
        <strain evidence="4">BS258</strain>
    </source>
</reference>